<keyword evidence="4" id="KW-1185">Reference proteome</keyword>
<dbReference type="PANTHER" id="PTHR30203">
    <property type="entry name" value="OUTER MEMBRANE CATION EFFLUX PROTEIN"/>
    <property type="match status" value="1"/>
</dbReference>
<dbReference type="InterPro" id="IPR010131">
    <property type="entry name" value="MdtP/NodT-like"/>
</dbReference>
<dbReference type="Gene3D" id="1.20.1600.10">
    <property type="entry name" value="Outer membrane efflux proteins (OEP)"/>
    <property type="match status" value="1"/>
</dbReference>
<keyword evidence="2" id="KW-0564">Palmitate</keyword>
<comment type="similarity">
    <text evidence="1 2">Belongs to the outer membrane factor (OMF) (TC 1.B.17) family.</text>
</comment>
<dbReference type="InterPro" id="IPR003423">
    <property type="entry name" value="OMP_efflux"/>
</dbReference>
<dbReference type="Pfam" id="PF02321">
    <property type="entry name" value="OEP"/>
    <property type="match status" value="2"/>
</dbReference>
<proteinExistence type="inferred from homology"/>
<evidence type="ECO:0000256" key="2">
    <source>
        <dbReference type="RuleBase" id="RU362097"/>
    </source>
</evidence>
<dbReference type="GO" id="GO:0009279">
    <property type="term" value="C:cell outer membrane"/>
    <property type="evidence" value="ECO:0007669"/>
    <property type="project" value="UniProtKB-SubCell"/>
</dbReference>
<dbReference type="PANTHER" id="PTHR30203:SF32">
    <property type="entry name" value="CATION EFFLUX SYSTEM PROTEIN CUSC"/>
    <property type="match status" value="1"/>
</dbReference>
<keyword evidence="2" id="KW-1134">Transmembrane beta strand</keyword>
<dbReference type="Gene3D" id="2.20.200.10">
    <property type="entry name" value="Outer membrane efflux proteins (OEP)"/>
    <property type="match status" value="1"/>
</dbReference>
<reference evidence="3 4" key="1">
    <citation type="submission" date="2019-03" db="EMBL/GenBank/DDBJ databases">
        <title>Genomic analyses of the natural microbiome of Caenorhabditis elegans.</title>
        <authorList>
            <person name="Samuel B."/>
        </authorList>
    </citation>
    <scope>NUCLEOTIDE SEQUENCE [LARGE SCALE GENOMIC DNA]</scope>
    <source>
        <strain evidence="3 4">JUb89</strain>
    </source>
</reference>
<evidence type="ECO:0000313" key="4">
    <source>
        <dbReference type="Proteomes" id="UP000294963"/>
    </source>
</evidence>
<keyword evidence="2" id="KW-0472">Membrane</keyword>
<comment type="caution">
    <text evidence="3">The sequence shown here is derived from an EMBL/GenBank/DDBJ whole genome shotgun (WGS) entry which is preliminary data.</text>
</comment>
<keyword evidence="2 3" id="KW-0449">Lipoprotein</keyword>
<dbReference type="NCBIfam" id="TIGR01845">
    <property type="entry name" value="outer_NodT"/>
    <property type="match status" value="1"/>
</dbReference>
<dbReference type="GO" id="GO:0015562">
    <property type="term" value="F:efflux transmembrane transporter activity"/>
    <property type="evidence" value="ECO:0007669"/>
    <property type="project" value="InterPro"/>
</dbReference>
<comment type="subcellular location">
    <subcellularLocation>
        <location evidence="2">Cell outer membrane</location>
        <topology evidence="2">Lipid-anchor</topology>
    </subcellularLocation>
</comment>
<dbReference type="AlphaFoldDB" id="A0A4R1XG56"/>
<name>A0A4R1XG56_ACICA</name>
<evidence type="ECO:0000256" key="1">
    <source>
        <dbReference type="ARBA" id="ARBA00007613"/>
    </source>
</evidence>
<evidence type="ECO:0000313" key="3">
    <source>
        <dbReference type="EMBL" id="TCM60455.1"/>
    </source>
</evidence>
<dbReference type="EMBL" id="SLVJ01000033">
    <property type="protein sequence ID" value="TCM60455.1"/>
    <property type="molecule type" value="Genomic_DNA"/>
</dbReference>
<organism evidence="3 4">
    <name type="scientific">Acinetobacter calcoaceticus</name>
    <dbReference type="NCBI Taxonomy" id="471"/>
    <lineage>
        <taxon>Bacteria</taxon>
        <taxon>Pseudomonadati</taxon>
        <taxon>Pseudomonadota</taxon>
        <taxon>Gammaproteobacteria</taxon>
        <taxon>Moraxellales</taxon>
        <taxon>Moraxellaceae</taxon>
        <taxon>Acinetobacter</taxon>
        <taxon>Acinetobacter calcoaceticus/baumannii complex</taxon>
    </lineage>
</organism>
<accession>A0A4R1XG56</accession>
<keyword evidence="2" id="KW-0812">Transmembrane</keyword>
<dbReference type="SUPFAM" id="SSF56954">
    <property type="entry name" value="Outer membrane efflux proteins (OEP)"/>
    <property type="match status" value="1"/>
</dbReference>
<dbReference type="Proteomes" id="UP000294963">
    <property type="component" value="Unassembled WGS sequence"/>
</dbReference>
<gene>
    <name evidence="3" type="ORF">EC844_13315</name>
</gene>
<protein>
    <submittedName>
        <fullName evidence="3">NodT family efflux transporter outer membrane factor (OMF) lipoprotein</fullName>
    </submittedName>
</protein>
<sequence length="483" mass="54015">MLSNPKLQKPKLQKPKLQKLKLQKPILALMLLGTLAGCQNLQPRATPEVALSNHYAYNDGEQRVVLKWQDYLNDPVLEQLIEQALVKNQDLKLASLRVLEAQAAYGIQRSQLFPSIGGEVSGQRTRVPTDLSYTGQAMFNDQYQVGIGMSQWELDLWGRIRSLNESALNRFFATQWNQAAVRNSIIQQVTQTYLSLSELEKRIVFAQRAVHNYEKSAQIFQRRYEVGAGSKVEYTQAFTMLSQGQSLLMQLYKAREMTNNYMVQLLGEPVSVSIPELDQVAFKHANLQAGLPAELLLNRPDIAAKEALLQAQHANIHAARTAFFPRIALTGSVGTASADLDGLFKSGSSVWAFAPSISIPIFTAGRLKNNLNLAEVRTDMAVVEYEKTVQNAFREVADALSERYWLTQQLEIEANGLNAFNERVRLAELRYESGAVSHLEVLDAQRSLLQAEQQWIETQSAVLKSYVKLYVALGGDSQMPGLG</sequence>